<keyword evidence="3" id="KW-1185">Reference proteome</keyword>
<accession>A0A917DXF9</accession>
<dbReference type="AlphaFoldDB" id="A0A917DXF9"/>
<dbReference type="Gene3D" id="2.160.20.10">
    <property type="entry name" value="Single-stranded right-handed beta-helix, Pectin lyase-like"/>
    <property type="match status" value="1"/>
</dbReference>
<reference evidence="2" key="2">
    <citation type="submission" date="2020-09" db="EMBL/GenBank/DDBJ databases">
        <authorList>
            <person name="Sun Q."/>
            <person name="Zhou Y."/>
        </authorList>
    </citation>
    <scope>NUCLEOTIDE SEQUENCE</scope>
    <source>
        <strain evidence="2">CGMCC 1.15178</strain>
    </source>
</reference>
<comment type="caution">
    <text evidence="2">The sequence shown here is derived from an EMBL/GenBank/DDBJ whole genome shotgun (WGS) entry which is preliminary data.</text>
</comment>
<name>A0A917DXF9_9BACL</name>
<evidence type="ECO:0000313" key="3">
    <source>
        <dbReference type="Proteomes" id="UP000612456"/>
    </source>
</evidence>
<dbReference type="SUPFAM" id="SSF51126">
    <property type="entry name" value="Pectin lyase-like"/>
    <property type="match status" value="1"/>
</dbReference>
<dbReference type="InterPro" id="IPR012334">
    <property type="entry name" value="Pectin_lyas_fold"/>
</dbReference>
<proteinExistence type="predicted"/>
<dbReference type="RefSeq" id="WP_188993434.1">
    <property type="nucleotide sequence ID" value="NZ_BMHP01000002.1"/>
</dbReference>
<dbReference type="InterPro" id="IPR024535">
    <property type="entry name" value="RHGA/B-epi-like_pectate_lyase"/>
</dbReference>
<gene>
    <name evidence="2" type="ORF">GCM10010911_37510</name>
</gene>
<organism evidence="2 3">
    <name type="scientific">Paenibacillus nasutitermitis</name>
    <dbReference type="NCBI Taxonomy" id="1652958"/>
    <lineage>
        <taxon>Bacteria</taxon>
        <taxon>Bacillati</taxon>
        <taxon>Bacillota</taxon>
        <taxon>Bacilli</taxon>
        <taxon>Bacillales</taxon>
        <taxon>Paenibacillaceae</taxon>
        <taxon>Paenibacillus</taxon>
    </lineage>
</organism>
<dbReference type="InterPro" id="IPR011050">
    <property type="entry name" value="Pectin_lyase_fold/virulence"/>
</dbReference>
<protein>
    <recommendedName>
        <fullName evidence="1">Rhamnogalacturonase A/B/Epimerase-like pectate lyase domain-containing protein</fullName>
    </recommendedName>
</protein>
<dbReference type="Proteomes" id="UP000612456">
    <property type="component" value="Unassembled WGS sequence"/>
</dbReference>
<dbReference type="Pfam" id="PF12708">
    <property type="entry name" value="Pect-lyase_RHGA_epim"/>
    <property type="match status" value="1"/>
</dbReference>
<sequence length="354" mass="38057">MYWRMTMKVIALIAISFSFEFYQPSKESLFQASVANAAPVFSVKNYGAVGDGVTDDTKKIARALAAAKTAGGGTVTFEKGVYRITALIDVPPNVSIVGQGRTETTLKRDDNKAERILSLKGNQIVQNIGFESRIGLMPIGDHIFIMNVKFNCKTQGIQMAKTVRNFNVINSLFDGNGYGILSNQKPSYDVKILNSVFRNSTADDIEINAPSNNWLIEDCTFENNVHAKSSAGFGVGVAMKATNITIKDSSFTNIIGQGIHVEGGSQVTIIGSKFKNNGAKNYAGSPKADIAVLSNASAEIIDCIFYAPDSNYSSLAIHNAGRPNPGKVTVTNSVFNLRTVSASVSSTNKDIVLK</sequence>
<dbReference type="SMART" id="SM00710">
    <property type="entry name" value="PbH1"/>
    <property type="match status" value="5"/>
</dbReference>
<evidence type="ECO:0000259" key="1">
    <source>
        <dbReference type="Pfam" id="PF12708"/>
    </source>
</evidence>
<dbReference type="EMBL" id="BMHP01000002">
    <property type="protein sequence ID" value="GGD75991.1"/>
    <property type="molecule type" value="Genomic_DNA"/>
</dbReference>
<feature type="domain" description="Rhamnogalacturonase A/B/Epimerase-like pectate lyase" evidence="1">
    <location>
        <begin position="41"/>
        <end position="277"/>
    </location>
</feature>
<reference evidence="2" key="1">
    <citation type="journal article" date="2014" name="Int. J. Syst. Evol. Microbiol.">
        <title>Complete genome sequence of Corynebacterium casei LMG S-19264T (=DSM 44701T), isolated from a smear-ripened cheese.</title>
        <authorList>
            <consortium name="US DOE Joint Genome Institute (JGI-PGF)"/>
            <person name="Walter F."/>
            <person name="Albersmeier A."/>
            <person name="Kalinowski J."/>
            <person name="Ruckert C."/>
        </authorList>
    </citation>
    <scope>NUCLEOTIDE SEQUENCE</scope>
    <source>
        <strain evidence="2">CGMCC 1.15178</strain>
    </source>
</reference>
<evidence type="ECO:0000313" key="2">
    <source>
        <dbReference type="EMBL" id="GGD75991.1"/>
    </source>
</evidence>
<dbReference type="InterPro" id="IPR006626">
    <property type="entry name" value="PbH1"/>
</dbReference>